<keyword evidence="3" id="KW-0804">Transcription</keyword>
<keyword evidence="1" id="KW-0805">Transcription regulation</keyword>
<evidence type="ECO:0000256" key="3">
    <source>
        <dbReference type="ARBA" id="ARBA00023163"/>
    </source>
</evidence>
<dbReference type="AlphaFoldDB" id="A0A1S2LUZ9"/>
<gene>
    <name evidence="5" type="ORF">AWH56_11440</name>
</gene>
<dbReference type="PANTHER" id="PTHR44688">
    <property type="entry name" value="DNA-BINDING TRANSCRIPTIONAL ACTIVATOR DEVR_DOSR"/>
    <property type="match status" value="1"/>
</dbReference>
<dbReference type="Pfam" id="PF00196">
    <property type="entry name" value="GerE"/>
    <property type="match status" value="1"/>
</dbReference>
<dbReference type="EMBL" id="LQXD01000105">
    <property type="protein sequence ID" value="OIJ16339.1"/>
    <property type="molecule type" value="Genomic_DNA"/>
</dbReference>
<dbReference type="InterPro" id="IPR000792">
    <property type="entry name" value="Tscrpt_reg_LuxR_C"/>
</dbReference>
<dbReference type="InterPro" id="IPR036388">
    <property type="entry name" value="WH-like_DNA-bd_sf"/>
</dbReference>
<evidence type="ECO:0000256" key="2">
    <source>
        <dbReference type="ARBA" id="ARBA00023125"/>
    </source>
</evidence>
<sequence>MCIGVNPKKEIDQYIAFLSSLTVAGGISLHLCQNNSQIGTEDYFIDFIEHFIRHQDQELYQFITKIKDHVTKFINFIHDNNNQNIQKASSLVGIDLSIIENYMNNNELLSILKGVKRVLENKSGNSKESEILGLIYFYVKQQENIEKLSYLSNVQEDLRNQFKSYLNQNYIIETEISLHDPFLHNSNKIEEKALFQDLQLTPREIDVLNLVLKGLNNREIAESLYISDHTVKNHVTKILQKLDVSDRSQAIAKIYQMYYLPRN</sequence>
<evidence type="ECO:0000259" key="4">
    <source>
        <dbReference type="PROSITE" id="PS50043"/>
    </source>
</evidence>
<comment type="caution">
    <text evidence="5">The sequence shown here is derived from an EMBL/GenBank/DDBJ whole genome shotgun (WGS) entry which is preliminary data.</text>
</comment>
<reference evidence="5" key="1">
    <citation type="submission" date="2016-10" db="EMBL/GenBank/DDBJ databases">
        <title>Draft genome sequences of four alkaliphilic bacteria belonging to the Anaerobacillus genus.</title>
        <authorList>
            <person name="Bassil N.M."/>
            <person name="Lloyd J.R."/>
        </authorList>
    </citation>
    <scope>NUCLEOTIDE SEQUENCE [LARGE SCALE GENOMIC DNA]</scope>
    <source>
        <strain evidence="5">NB2006</strain>
    </source>
</reference>
<dbReference type="PANTHER" id="PTHR44688:SF16">
    <property type="entry name" value="DNA-BINDING TRANSCRIPTIONAL ACTIVATOR DEVR_DOSR"/>
    <property type="match status" value="1"/>
</dbReference>
<dbReference type="CDD" id="cd06170">
    <property type="entry name" value="LuxR_C_like"/>
    <property type="match status" value="1"/>
</dbReference>
<dbReference type="SUPFAM" id="SSF46894">
    <property type="entry name" value="C-terminal effector domain of the bipartite response regulators"/>
    <property type="match status" value="1"/>
</dbReference>
<dbReference type="PRINTS" id="PR00038">
    <property type="entry name" value="HTHLUXR"/>
</dbReference>
<dbReference type="GO" id="GO:0003677">
    <property type="term" value="F:DNA binding"/>
    <property type="evidence" value="ECO:0007669"/>
    <property type="project" value="UniProtKB-KW"/>
</dbReference>
<name>A0A1S2LUZ9_9BACI</name>
<feature type="domain" description="HTH luxR-type" evidence="4">
    <location>
        <begin position="193"/>
        <end position="258"/>
    </location>
</feature>
<keyword evidence="2" id="KW-0238">DNA-binding</keyword>
<evidence type="ECO:0000256" key="1">
    <source>
        <dbReference type="ARBA" id="ARBA00023015"/>
    </source>
</evidence>
<proteinExistence type="predicted"/>
<organism evidence="5">
    <name type="scientific">Anaerobacillus isosaccharinicus</name>
    <dbReference type="NCBI Taxonomy" id="1532552"/>
    <lineage>
        <taxon>Bacteria</taxon>
        <taxon>Bacillati</taxon>
        <taxon>Bacillota</taxon>
        <taxon>Bacilli</taxon>
        <taxon>Bacillales</taxon>
        <taxon>Bacillaceae</taxon>
        <taxon>Anaerobacillus</taxon>
    </lineage>
</organism>
<accession>A0A1S2LUZ9</accession>
<dbReference type="GO" id="GO:0006355">
    <property type="term" value="P:regulation of DNA-templated transcription"/>
    <property type="evidence" value="ECO:0007669"/>
    <property type="project" value="InterPro"/>
</dbReference>
<dbReference type="InterPro" id="IPR016032">
    <property type="entry name" value="Sig_transdc_resp-reg_C-effctor"/>
</dbReference>
<evidence type="ECO:0000313" key="5">
    <source>
        <dbReference type="EMBL" id="OIJ16339.1"/>
    </source>
</evidence>
<dbReference type="SMART" id="SM00421">
    <property type="entry name" value="HTH_LUXR"/>
    <property type="match status" value="1"/>
</dbReference>
<dbReference type="PROSITE" id="PS50043">
    <property type="entry name" value="HTH_LUXR_2"/>
    <property type="match status" value="1"/>
</dbReference>
<protein>
    <recommendedName>
        <fullName evidence="4">HTH luxR-type domain-containing protein</fullName>
    </recommendedName>
</protein>
<dbReference type="Gene3D" id="1.10.10.10">
    <property type="entry name" value="Winged helix-like DNA-binding domain superfamily/Winged helix DNA-binding domain"/>
    <property type="match status" value="1"/>
</dbReference>